<dbReference type="GO" id="GO:0005634">
    <property type="term" value="C:nucleus"/>
    <property type="evidence" value="ECO:0007669"/>
    <property type="project" value="UniProtKB-SubCell"/>
</dbReference>
<dbReference type="Gene3D" id="2.20.25.190">
    <property type="match status" value="1"/>
</dbReference>
<feature type="compositionally biased region" description="Acidic residues" evidence="11">
    <location>
        <begin position="107"/>
        <end position="116"/>
    </location>
</feature>
<evidence type="ECO:0000256" key="10">
    <source>
        <dbReference type="RuleBase" id="RU364033"/>
    </source>
</evidence>
<dbReference type="AlphaFoldDB" id="A0ABD3QV11"/>
<dbReference type="SUPFAM" id="SSF57783">
    <property type="entry name" value="Zinc beta-ribbon"/>
    <property type="match status" value="1"/>
</dbReference>
<keyword evidence="13" id="KW-1185">Reference proteome</keyword>
<evidence type="ECO:0000256" key="9">
    <source>
        <dbReference type="ARBA" id="ARBA00023242"/>
    </source>
</evidence>
<gene>
    <name evidence="12" type="ORF">ACHAWO_003591</name>
</gene>
<name>A0ABD3QV11_9STRA</name>
<protein>
    <recommendedName>
        <fullName evidence="10">Transcription elongation factor 1 homolog</fullName>
    </recommendedName>
</protein>
<evidence type="ECO:0000313" key="13">
    <source>
        <dbReference type="Proteomes" id="UP001530400"/>
    </source>
</evidence>
<dbReference type="InterPro" id="IPR038567">
    <property type="entry name" value="T_Elf1_sf"/>
</dbReference>
<evidence type="ECO:0000256" key="4">
    <source>
        <dbReference type="ARBA" id="ARBA00022723"/>
    </source>
</evidence>
<evidence type="ECO:0000256" key="1">
    <source>
        <dbReference type="ARBA" id="ARBA00003357"/>
    </source>
</evidence>
<feature type="region of interest" description="Disordered" evidence="11">
    <location>
        <begin position="82"/>
        <end position="146"/>
    </location>
</feature>
<evidence type="ECO:0000256" key="3">
    <source>
        <dbReference type="ARBA" id="ARBA00009730"/>
    </source>
</evidence>
<evidence type="ECO:0000256" key="2">
    <source>
        <dbReference type="ARBA" id="ARBA00004123"/>
    </source>
</evidence>
<dbReference type="InterPro" id="IPR007808">
    <property type="entry name" value="Elf1"/>
</dbReference>
<evidence type="ECO:0000256" key="7">
    <source>
        <dbReference type="ARBA" id="ARBA00023015"/>
    </source>
</evidence>
<comment type="similarity">
    <text evidence="3 10">Belongs to the ELOF1 family.</text>
</comment>
<accession>A0ABD3QV11</accession>
<evidence type="ECO:0000256" key="8">
    <source>
        <dbReference type="ARBA" id="ARBA00023163"/>
    </source>
</evidence>
<comment type="function">
    <text evidence="1 10">Transcription elongation factor implicated in the maintenance of proper chromatin structure in actively transcribed regions.</text>
</comment>
<keyword evidence="6 10" id="KW-0862">Zinc</keyword>
<keyword evidence="5 10" id="KW-0863">Zinc-finger</keyword>
<evidence type="ECO:0000256" key="5">
    <source>
        <dbReference type="ARBA" id="ARBA00022771"/>
    </source>
</evidence>
<comment type="caution">
    <text evidence="12">The sequence shown here is derived from an EMBL/GenBank/DDBJ whole genome shotgun (WGS) entry which is preliminary data.</text>
</comment>
<comment type="subcellular location">
    <subcellularLocation>
        <location evidence="2 10">Nucleus</location>
    </subcellularLocation>
</comment>
<dbReference type="EMBL" id="JALLPJ020000069">
    <property type="protein sequence ID" value="KAL3803436.1"/>
    <property type="molecule type" value="Genomic_DNA"/>
</dbReference>
<sequence>MAKGKKQAAPTKKKPTLAKRFKCPFCANDDVVEAKMDLKSGTGSLSCRICSASYQMPIHHLHEPIDVFSEWLDDCEAAERGEVAAARPGDNKRQNMKNVVHDTSKDYDDDEDDDIPDNPMEMKKAEGPGTVGNASLGLDDSDDDSE</sequence>
<organism evidence="12 13">
    <name type="scientific">Cyclotella atomus</name>
    <dbReference type="NCBI Taxonomy" id="382360"/>
    <lineage>
        <taxon>Eukaryota</taxon>
        <taxon>Sar</taxon>
        <taxon>Stramenopiles</taxon>
        <taxon>Ochrophyta</taxon>
        <taxon>Bacillariophyta</taxon>
        <taxon>Coscinodiscophyceae</taxon>
        <taxon>Thalassiosirophycidae</taxon>
        <taxon>Stephanodiscales</taxon>
        <taxon>Stephanodiscaceae</taxon>
        <taxon>Cyclotella</taxon>
    </lineage>
</organism>
<keyword evidence="9 10" id="KW-0539">Nucleus</keyword>
<dbReference type="PANTHER" id="PTHR20934:SF0">
    <property type="entry name" value="TRANSCRIPTION ELONGATION FACTOR 1 HOMOLOG"/>
    <property type="match status" value="1"/>
</dbReference>
<dbReference type="Pfam" id="PF05129">
    <property type="entry name" value="Zn_ribbon_Elf1"/>
    <property type="match status" value="1"/>
</dbReference>
<dbReference type="GO" id="GO:0008270">
    <property type="term" value="F:zinc ion binding"/>
    <property type="evidence" value="ECO:0007669"/>
    <property type="project" value="UniProtKB-KW"/>
</dbReference>
<evidence type="ECO:0000256" key="6">
    <source>
        <dbReference type="ARBA" id="ARBA00022833"/>
    </source>
</evidence>
<dbReference type="Proteomes" id="UP001530400">
    <property type="component" value="Unassembled WGS sequence"/>
</dbReference>
<feature type="compositionally biased region" description="Basic and acidic residues" evidence="11">
    <location>
        <begin position="89"/>
        <end position="106"/>
    </location>
</feature>
<keyword evidence="7 10" id="KW-0805">Transcription regulation</keyword>
<evidence type="ECO:0000256" key="11">
    <source>
        <dbReference type="SAM" id="MobiDB-lite"/>
    </source>
</evidence>
<dbReference type="FunFam" id="2.20.25.190:FF:000001">
    <property type="entry name" value="Transcription elongation factor 1 homolog"/>
    <property type="match status" value="1"/>
</dbReference>
<keyword evidence="4 10" id="KW-0479">Metal-binding</keyword>
<evidence type="ECO:0000313" key="12">
    <source>
        <dbReference type="EMBL" id="KAL3803436.1"/>
    </source>
</evidence>
<keyword evidence="8 10" id="KW-0804">Transcription</keyword>
<proteinExistence type="inferred from homology"/>
<reference evidence="12 13" key="1">
    <citation type="submission" date="2024-10" db="EMBL/GenBank/DDBJ databases">
        <title>Updated reference genomes for cyclostephanoid diatoms.</title>
        <authorList>
            <person name="Roberts W.R."/>
            <person name="Alverson A.J."/>
        </authorList>
    </citation>
    <scope>NUCLEOTIDE SEQUENCE [LARGE SCALE GENOMIC DNA]</scope>
    <source>
        <strain evidence="12 13">AJA010-31</strain>
    </source>
</reference>
<dbReference type="PANTHER" id="PTHR20934">
    <property type="entry name" value="TRANSCRIPTION ELONGATION FACTOR 1 HOMOLOG"/>
    <property type="match status" value="1"/>
</dbReference>